<keyword evidence="3" id="KW-0805">Transcription regulation</keyword>
<evidence type="ECO:0000313" key="11">
    <source>
        <dbReference type="EMBL" id="TBW77508.1"/>
    </source>
</evidence>
<keyword evidence="13" id="KW-1185">Reference proteome</keyword>
<dbReference type="InterPro" id="IPR014284">
    <property type="entry name" value="RNA_pol_sigma-70_dom"/>
</dbReference>
<reference evidence="11 12" key="1">
    <citation type="journal article" date="2019" name="Sci. Transl. Med.">
        <title>Quorum sensing between bacterial species on the skin protects against epidermal injury in atopic dermatitis.</title>
        <authorList>
            <person name="Williams M.R."/>
        </authorList>
    </citation>
    <scope>NUCLEOTIDE SEQUENCE [LARGE SCALE GENOMIC DNA]</scope>
    <source>
        <strain evidence="11 12">H8</strain>
    </source>
</reference>
<reference evidence="13 14" key="2">
    <citation type="submission" date="2020-04" db="EMBL/GenBank/DDBJ databases">
        <title>The Epidemiology and Molecular Characteristics of Linezolid-Resistant Staphylococcus capitis in Huashan Hospital, Shanghai.</title>
        <authorList>
            <person name="Ding L."/>
            <person name="Li P."/>
            <person name="Yang Y."/>
            <person name="Lin D."/>
            <person name="Xu X."/>
        </authorList>
    </citation>
    <scope>NUCLEOTIDE SEQUENCE [LARGE SCALE GENOMIC DNA]</scope>
    <source>
        <strain evidence="10 14">12-86</strain>
        <strain evidence="9 13">17-84</strain>
    </source>
</reference>
<dbReference type="PANTHER" id="PTHR43133:SF8">
    <property type="entry name" value="RNA POLYMERASE SIGMA FACTOR HI_1459-RELATED"/>
    <property type="match status" value="1"/>
</dbReference>
<organism evidence="11 12">
    <name type="scientific">Staphylococcus capitis</name>
    <dbReference type="NCBI Taxonomy" id="29388"/>
    <lineage>
        <taxon>Bacteria</taxon>
        <taxon>Bacillati</taxon>
        <taxon>Bacillota</taxon>
        <taxon>Bacilli</taxon>
        <taxon>Bacillales</taxon>
        <taxon>Staphylococcaceae</taxon>
        <taxon>Staphylococcus</taxon>
    </lineage>
</organism>
<evidence type="ECO:0000259" key="8">
    <source>
        <dbReference type="Pfam" id="PF04542"/>
    </source>
</evidence>
<sequence>MNQRHQDELTQYHFNIETEDIERIFETLLRELRPLIFRKIGYITSNQFDIEDMYQEIIIKMYRALQHYDFSRAIPFKRYLYFLIRSVKYDYLRKSRAERHRHVMLINEYVVDYHCALALDEVERSFLREELSKEIMSQAFTLSGLERDVLKLIIKEYKPREIAQALEIKDKDVYNAIQRCKMKMKRQLRK</sequence>
<evidence type="ECO:0000256" key="5">
    <source>
        <dbReference type="ARBA" id="ARBA00023125"/>
    </source>
</evidence>
<dbReference type="EMBL" id="SCHC01000001">
    <property type="protein sequence ID" value="TBW77508.1"/>
    <property type="molecule type" value="Genomic_DNA"/>
</dbReference>
<protein>
    <recommendedName>
        <fullName evidence="2">RNA polymerase sigma factor SigS</fullName>
    </recommendedName>
</protein>
<evidence type="ECO:0000256" key="2">
    <source>
        <dbReference type="ARBA" id="ARBA00021245"/>
    </source>
</evidence>
<dbReference type="InterPro" id="IPR036388">
    <property type="entry name" value="WH-like_DNA-bd_sf"/>
</dbReference>
<comment type="caution">
    <text evidence="11">The sequence shown here is derived from an EMBL/GenBank/DDBJ whole genome shotgun (WGS) entry which is preliminary data.</text>
</comment>
<keyword evidence="6" id="KW-0804">Transcription</keyword>
<evidence type="ECO:0000313" key="12">
    <source>
        <dbReference type="Proteomes" id="UP000291949"/>
    </source>
</evidence>
<evidence type="ECO:0000313" key="9">
    <source>
        <dbReference type="EMBL" id="NMK53507.1"/>
    </source>
</evidence>
<dbReference type="Gene3D" id="1.10.10.10">
    <property type="entry name" value="Winged helix-like DNA-binding domain superfamily/Winged helix DNA-binding domain"/>
    <property type="match status" value="1"/>
</dbReference>
<dbReference type="Proteomes" id="UP000550736">
    <property type="component" value="Unassembled WGS sequence"/>
</dbReference>
<dbReference type="Pfam" id="PF04542">
    <property type="entry name" value="Sigma70_r2"/>
    <property type="match status" value="1"/>
</dbReference>
<comment type="similarity">
    <text evidence="1">Belongs to the sigma-70 factor family.</text>
</comment>
<dbReference type="RefSeq" id="WP_023350793.1">
    <property type="nucleotide sequence ID" value="NZ_AP014956.1"/>
</dbReference>
<evidence type="ECO:0000256" key="3">
    <source>
        <dbReference type="ARBA" id="ARBA00023015"/>
    </source>
</evidence>
<dbReference type="InterPro" id="IPR007627">
    <property type="entry name" value="RNA_pol_sigma70_r2"/>
</dbReference>
<dbReference type="EMBL" id="JABBMI010000002">
    <property type="protein sequence ID" value="NMK53507.1"/>
    <property type="molecule type" value="Genomic_DNA"/>
</dbReference>
<dbReference type="InterPro" id="IPR039425">
    <property type="entry name" value="RNA_pol_sigma-70-like"/>
</dbReference>
<dbReference type="Proteomes" id="UP000538955">
    <property type="component" value="Unassembled WGS sequence"/>
</dbReference>
<evidence type="ECO:0000256" key="7">
    <source>
        <dbReference type="ARBA" id="ARBA00024701"/>
    </source>
</evidence>
<dbReference type="PANTHER" id="PTHR43133">
    <property type="entry name" value="RNA POLYMERASE ECF-TYPE SIGMA FACTO"/>
    <property type="match status" value="1"/>
</dbReference>
<dbReference type="AlphaFoldDB" id="A0A7Z7YWF4"/>
<evidence type="ECO:0000313" key="14">
    <source>
        <dbReference type="Proteomes" id="UP000550736"/>
    </source>
</evidence>
<dbReference type="GO" id="GO:0003677">
    <property type="term" value="F:DNA binding"/>
    <property type="evidence" value="ECO:0007669"/>
    <property type="project" value="UniProtKB-KW"/>
</dbReference>
<keyword evidence="4" id="KW-0731">Sigma factor</keyword>
<dbReference type="NCBIfam" id="TIGR02937">
    <property type="entry name" value="sigma70-ECF"/>
    <property type="match status" value="1"/>
</dbReference>
<evidence type="ECO:0000313" key="13">
    <source>
        <dbReference type="Proteomes" id="UP000538955"/>
    </source>
</evidence>
<proteinExistence type="inferred from homology"/>
<dbReference type="Proteomes" id="UP000291949">
    <property type="component" value="Unassembled WGS sequence"/>
</dbReference>
<keyword evidence="5" id="KW-0238">DNA-binding</keyword>
<dbReference type="SUPFAM" id="SSF46894">
    <property type="entry name" value="C-terminal effector domain of the bipartite response regulators"/>
    <property type="match status" value="1"/>
</dbReference>
<dbReference type="GO" id="GO:0006352">
    <property type="term" value="P:DNA-templated transcription initiation"/>
    <property type="evidence" value="ECO:0007669"/>
    <property type="project" value="InterPro"/>
</dbReference>
<comment type="function">
    <text evidence="7">Sigma factors are initiation factors that promote the attachment of RNA polymerase to specific initiation sites and are then released. Sigma-S contributes to the protection against external stress, thus playing a role in cellular fitness and survival.</text>
</comment>
<evidence type="ECO:0000256" key="6">
    <source>
        <dbReference type="ARBA" id="ARBA00023163"/>
    </source>
</evidence>
<evidence type="ECO:0000256" key="1">
    <source>
        <dbReference type="ARBA" id="ARBA00007788"/>
    </source>
</evidence>
<dbReference type="SUPFAM" id="SSF88946">
    <property type="entry name" value="Sigma2 domain of RNA polymerase sigma factors"/>
    <property type="match status" value="1"/>
</dbReference>
<name>A0A7Z7YWF4_STACP</name>
<feature type="domain" description="RNA polymerase sigma-70 region 2" evidence="8">
    <location>
        <begin position="28"/>
        <end position="96"/>
    </location>
</feature>
<dbReference type="InterPro" id="IPR016032">
    <property type="entry name" value="Sig_transdc_resp-reg_C-effctor"/>
</dbReference>
<dbReference type="InterPro" id="IPR013325">
    <property type="entry name" value="RNA_pol_sigma_r2"/>
</dbReference>
<gene>
    <name evidence="11" type="ORF">EQ811_00090</name>
    <name evidence="10" type="ORF">HHM13_13160</name>
    <name evidence="9" type="ORF">HHM24_01915</name>
</gene>
<evidence type="ECO:0000313" key="10">
    <source>
        <dbReference type="EMBL" id="NMK99001.1"/>
    </source>
</evidence>
<dbReference type="EMBL" id="JABBLX010000077">
    <property type="protein sequence ID" value="NMK99001.1"/>
    <property type="molecule type" value="Genomic_DNA"/>
</dbReference>
<dbReference type="Gene3D" id="1.10.1740.10">
    <property type="match status" value="1"/>
</dbReference>
<accession>A0A7Z7YWF4</accession>
<evidence type="ECO:0000256" key="4">
    <source>
        <dbReference type="ARBA" id="ARBA00023082"/>
    </source>
</evidence>
<dbReference type="GO" id="GO:0016987">
    <property type="term" value="F:sigma factor activity"/>
    <property type="evidence" value="ECO:0007669"/>
    <property type="project" value="UniProtKB-KW"/>
</dbReference>